<dbReference type="Proteomes" id="UP000479710">
    <property type="component" value="Unassembled WGS sequence"/>
</dbReference>
<dbReference type="AlphaFoldDB" id="A0A6G1C440"/>
<reference evidence="1 2" key="1">
    <citation type="submission" date="2019-11" db="EMBL/GenBank/DDBJ databases">
        <title>Whole genome sequence of Oryza granulata.</title>
        <authorList>
            <person name="Li W."/>
        </authorList>
    </citation>
    <scope>NUCLEOTIDE SEQUENCE [LARGE SCALE GENOMIC DNA]</scope>
    <source>
        <strain evidence="2">cv. Menghai</strain>
        <tissue evidence="1">Leaf</tissue>
    </source>
</reference>
<evidence type="ECO:0000313" key="1">
    <source>
        <dbReference type="EMBL" id="KAF0894791.1"/>
    </source>
</evidence>
<organism evidence="1 2">
    <name type="scientific">Oryza meyeriana var. granulata</name>
    <dbReference type="NCBI Taxonomy" id="110450"/>
    <lineage>
        <taxon>Eukaryota</taxon>
        <taxon>Viridiplantae</taxon>
        <taxon>Streptophyta</taxon>
        <taxon>Embryophyta</taxon>
        <taxon>Tracheophyta</taxon>
        <taxon>Spermatophyta</taxon>
        <taxon>Magnoliopsida</taxon>
        <taxon>Liliopsida</taxon>
        <taxon>Poales</taxon>
        <taxon>Poaceae</taxon>
        <taxon>BOP clade</taxon>
        <taxon>Oryzoideae</taxon>
        <taxon>Oryzeae</taxon>
        <taxon>Oryzinae</taxon>
        <taxon>Oryza</taxon>
        <taxon>Oryza meyeriana</taxon>
    </lineage>
</organism>
<proteinExistence type="predicted"/>
<comment type="caution">
    <text evidence="1">The sequence shown here is derived from an EMBL/GenBank/DDBJ whole genome shotgun (WGS) entry which is preliminary data.</text>
</comment>
<accession>A0A6G1C440</accession>
<dbReference type="EMBL" id="SPHZ02000010">
    <property type="protein sequence ID" value="KAF0894791.1"/>
    <property type="molecule type" value="Genomic_DNA"/>
</dbReference>
<evidence type="ECO:0000313" key="2">
    <source>
        <dbReference type="Proteomes" id="UP000479710"/>
    </source>
</evidence>
<gene>
    <name evidence="1" type="ORF">E2562_003675</name>
</gene>
<keyword evidence="2" id="KW-1185">Reference proteome</keyword>
<protein>
    <submittedName>
        <fullName evidence="1">Uncharacterized protein</fullName>
    </submittedName>
</protein>
<sequence>MGPPLSPTPVNTSVPTAPDALIQGWCDPHRSWPVQPSVRRCRHASVVVRESFHLISLDVPSANVSPATLSHVDIFVVVVDEIGAARLQSRDELGRKARPEV</sequence>
<name>A0A6G1C440_9ORYZ</name>